<gene>
    <name evidence="4" type="ORF">CTI12_AA008920</name>
</gene>
<evidence type="ECO:0000256" key="3">
    <source>
        <dbReference type="ARBA" id="ARBA00023315"/>
    </source>
</evidence>
<sequence length="443" mass="49955">MEIITNTSKLVKPATPTPSNLRNYNVSFFDEQMPNMNVPLILYYSTSESDVHVNIFNHLETSLAKTLTDFYPLAGRYMRDGSFIDCSDQGALYVQATANFQLSEFLGLAWELKFSMLRDLLPCEIAEAGEVDDPMLNIKVTTFECGGFAIGMCSSHKISDMSTTCTFINNWATRSQASSNNALELENYYPIFTVPRDFPKRELNDLTPRLPRISIVTNTPARIFLFKGNAISKLREKVIFKDNKGHRPSKVQLVLALLWKTFVGIDKANNNGQSKASFVSQGVNLRNKAVPKLPDNLCGNFVGVAVAQTDTCEGDNIDLQGFYMILHDSLKKYDSNYAKALTSGEYDVLMKSFLEYSQNIMNSDVNFYGVTSWCKFSFNKADFGWGKPVWKSTGQFAAQNFVVMMDDQEGDGIEAWVHFDEKRMGQFEQDLDIKAYAIYTPSQ</sequence>
<comment type="similarity">
    <text evidence="1">Belongs to the plant acyltransferase family.</text>
</comment>
<reference evidence="4 5" key="1">
    <citation type="journal article" date="2018" name="Mol. Plant">
        <title>The genome of Artemisia annua provides insight into the evolution of Asteraceae family and artemisinin biosynthesis.</title>
        <authorList>
            <person name="Shen Q."/>
            <person name="Zhang L."/>
            <person name="Liao Z."/>
            <person name="Wang S."/>
            <person name="Yan T."/>
            <person name="Shi P."/>
            <person name="Liu M."/>
            <person name="Fu X."/>
            <person name="Pan Q."/>
            <person name="Wang Y."/>
            <person name="Lv Z."/>
            <person name="Lu X."/>
            <person name="Zhang F."/>
            <person name="Jiang W."/>
            <person name="Ma Y."/>
            <person name="Chen M."/>
            <person name="Hao X."/>
            <person name="Li L."/>
            <person name="Tang Y."/>
            <person name="Lv G."/>
            <person name="Zhou Y."/>
            <person name="Sun X."/>
            <person name="Brodelius P.E."/>
            <person name="Rose J.K.C."/>
            <person name="Tang K."/>
        </authorList>
    </citation>
    <scope>NUCLEOTIDE SEQUENCE [LARGE SCALE GENOMIC DNA]</scope>
    <source>
        <strain evidence="5">cv. Huhao1</strain>
        <tissue evidence="4">Leaf</tissue>
    </source>
</reference>
<dbReference type="Pfam" id="PF02458">
    <property type="entry name" value="Transferase"/>
    <property type="match status" value="1"/>
</dbReference>
<dbReference type="EMBL" id="PKPP01000021">
    <property type="protein sequence ID" value="PWA99395.1"/>
    <property type="molecule type" value="Genomic_DNA"/>
</dbReference>
<organism evidence="4 5">
    <name type="scientific">Artemisia annua</name>
    <name type="common">Sweet wormwood</name>
    <dbReference type="NCBI Taxonomy" id="35608"/>
    <lineage>
        <taxon>Eukaryota</taxon>
        <taxon>Viridiplantae</taxon>
        <taxon>Streptophyta</taxon>
        <taxon>Embryophyta</taxon>
        <taxon>Tracheophyta</taxon>
        <taxon>Spermatophyta</taxon>
        <taxon>Magnoliopsida</taxon>
        <taxon>eudicotyledons</taxon>
        <taxon>Gunneridae</taxon>
        <taxon>Pentapetalae</taxon>
        <taxon>asterids</taxon>
        <taxon>campanulids</taxon>
        <taxon>Asterales</taxon>
        <taxon>Asteraceae</taxon>
        <taxon>Asteroideae</taxon>
        <taxon>Anthemideae</taxon>
        <taxon>Artemisiinae</taxon>
        <taxon>Artemisia</taxon>
    </lineage>
</organism>
<keyword evidence="5" id="KW-1185">Reference proteome</keyword>
<dbReference type="OrthoDB" id="671439at2759"/>
<dbReference type="Gene3D" id="3.30.559.10">
    <property type="entry name" value="Chloramphenicol acetyltransferase-like domain"/>
    <property type="match status" value="2"/>
</dbReference>
<proteinExistence type="inferred from homology"/>
<evidence type="ECO:0000256" key="2">
    <source>
        <dbReference type="ARBA" id="ARBA00022679"/>
    </source>
</evidence>
<dbReference type="PANTHER" id="PTHR31623:SF124">
    <property type="entry name" value="VINORINE SYNTHASE-RELATED"/>
    <property type="match status" value="1"/>
</dbReference>
<dbReference type="Proteomes" id="UP000245207">
    <property type="component" value="Unassembled WGS sequence"/>
</dbReference>
<dbReference type="GO" id="GO:0016746">
    <property type="term" value="F:acyltransferase activity"/>
    <property type="evidence" value="ECO:0007669"/>
    <property type="project" value="UniProtKB-KW"/>
</dbReference>
<keyword evidence="3" id="KW-0012">Acyltransferase</keyword>
<dbReference type="STRING" id="35608.A0A2U1QN12"/>
<name>A0A2U1QN12_ARTAN</name>
<keyword evidence="2 4" id="KW-0808">Transferase</keyword>
<dbReference type="InterPro" id="IPR023213">
    <property type="entry name" value="CAT-like_dom_sf"/>
</dbReference>
<evidence type="ECO:0000313" key="4">
    <source>
        <dbReference type="EMBL" id="PWA99395.1"/>
    </source>
</evidence>
<comment type="caution">
    <text evidence="4">The sequence shown here is derived from an EMBL/GenBank/DDBJ whole genome shotgun (WGS) entry which is preliminary data.</text>
</comment>
<protein>
    <submittedName>
        <fullName evidence="4">Transferase, Chloramphenicol acetyltransferase-like domain protein</fullName>
    </submittedName>
</protein>
<dbReference type="AlphaFoldDB" id="A0A2U1QN12"/>
<dbReference type="PANTHER" id="PTHR31623">
    <property type="entry name" value="F21J9.9"/>
    <property type="match status" value="1"/>
</dbReference>
<evidence type="ECO:0000256" key="1">
    <source>
        <dbReference type="ARBA" id="ARBA00009861"/>
    </source>
</evidence>
<accession>A0A2U1QN12</accession>
<evidence type="ECO:0000313" key="5">
    <source>
        <dbReference type="Proteomes" id="UP000245207"/>
    </source>
</evidence>